<dbReference type="InterPro" id="IPR051916">
    <property type="entry name" value="GPI-anchor_lipid_remodeler"/>
</dbReference>
<dbReference type="PANTHER" id="PTHR14859:SF15">
    <property type="entry name" value="ENDONUCLEASE_EXONUCLEASE_PHOSPHATASE DOMAIN-CONTAINING PROTEIN"/>
    <property type="match status" value="1"/>
</dbReference>
<dbReference type="InterPro" id="IPR005135">
    <property type="entry name" value="Endo/exonuclease/phosphatase"/>
</dbReference>
<evidence type="ECO:0000313" key="2">
    <source>
        <dbReference type="EMBL" id="MBE4909995.1"/>
    </source>
</evidence>
<reference evidence="2 3" key="1">
    <citation type="submission" date="2020-10" db="EMBL/GenBank/DDBJ databases">
        <title>Bacillus sp. HD4P25, an endophyte from a halophyte.</title>
        <authorList>
            <person name="Sun J.-Q."/>
        </authorList>
    </citation>
    <scope>NUCLEOTIDE SEQUENCE [LARGE SCALE GENOMIC DNA]</scope>
    <source>
        <strain evidence="2 3">YIM 93174</strain>
    </source>
</reference>
<dbReference type="Gene3D" id="3.60.10.10">
    <property type="entry name" value="Endonuclease/exonuclease/phosphatase"/>
    <property type="match status" value="1"/>
</dbReference>
<organism evidence="2 3">
    <name type="scientific">Litchfieldia luteola</name>
    <dbReference type="NCBI Taxonomy" id="682179"/>
    <lineage>
        <taxon>Bacteria</taxon>
        <taxon>Bacillati</taxon>
        <taxon>Bacillota</taxon>
        <taxon>Bacilli</taxon>
        <taxon>Bacillales</taxon>
        <taxon>Bacillaceae</taxon>
        <taxon>Litchfieldia</taxon>
    </lineage>
</organism>
<evidence type="ECO:0000259" key="1">
    <source>
        <dbReference type="Pfam" id="PF03372"/>
    </source>
</evidence>
<dbReference type="Proteomes" id="UP001516662">
    <property type="component" value="Unassembled WGS sequence"/>
</dbReference>
<keyword evidence="3" id="KW-1185">Reference proteome</keyword>
<dbReference type="EMBL" id="JADCLJ010000024">
    <property type="protein sequence ID" value="MBE4909995.1"/>
    <property type="molecule type" value="Genomic_DNA"/>
</dbReference>
<comment type="caution">
    <text evidence="2">The sequence shown here is derived from an EMBL/GenBank/DDBJ whole genome shotgun (WGS) entry which is preliminary data.</text>
</comment>
<dbReference type="PANTHER" id="PTHR14859">
    <property type="entry name" value="CALCOFLUOR WHITE HYPERSENSITIVE PROTEIN PRECURSOR"/>
    <property type="match status" value="1"/>
</dbReference>
<dbReference type="Pfam" id="PF03372">
    <property type="entry name" value="Exo_endo_phos"/>
    <property type="match status" value="1"/>
</dbReference>
<evidence type="ECO:0000313" key="3">
    <source>
        <dbReference type="Proteomes" id="UP001516662"/>
    </source>
</evidence>
<name>A0ABR9QNB4_9BACI</name>
<accession>A0ABR9QNB4</accession>
<gene>
    <name evidence="2" type="ORF">IMZ08_18315</name>
</gene>
<keyword evidence="2" id="KW-0255">Endonuclease</keyword>
<dbReference type="RefSeq" id="WP_193539157.1">
    <property type="nucleotide sequence ID" value="NZ_JADCLJ010000024.1"/>
</dbReference>
<keyword evidence="2" id="KW-0540">Nuclease</keyword>
<dbReference type="InterPro" id="IPR036691">
    <property type="entry name" value="Endo/exonu/phosph_ase_sf"/>
</dbReference>
<sequence>MELKILSFNIHHGKGLDKRVNLGRIANIIKRSKADIIGLNEVDVSFGKRSQFLNQAAILAEQLEMEFVFGPVITRKKSDKTTGEYGNVLLSRIKMRSHENHLLYSHSYLAEPRGLLEVNFEISGKVISAFVTHLSINPFLQRKQIMDIETIVQRKSNVILMGDFNMSPVSRNHSYIGKILKDSSETESGYTYPANKPRKKLDYIFIQGDITVVESKVVTMDPVASDHLPLLTKIIIDE</sequence>
<feature type="domain" description="Endonuclease/exonuclease/phosphatase" evidence="1">
    <location>
        <begin position="6"/>
        <end position="227"/>
    </location>
</feature>
<keyword evidence="2" id="KW-0378">Hydrolase</keyword>
<dbReference type="GO" id="GO:0004519">
    <property type="term" value="F:endonuclease activity"/>
    <property type="evidence" value="ECO:0007669"/>
    <property type="project" value="UniProtKB-KW"/>
</dbReference>
<protein>
    <submittedName>
        <fullName evidence="2">Endonuclease/exonuclease/phosphatase family protein</fullName>
    </submittedName>
</protein>
<dbReference type="SUPFAM" id="SSF56219">
    <property type="entry name" value="DNase I-like"/>
    <property type="match status" value="1"/>
</dbReference>
<proteinExistence type="predicted"/>